<dbReference type="Proteomes" id="UP000032360">
    <property type="component" value="Unassembled WGS sequence"/>
</dbReference>
<reference evidence="1 2" key="1">
    <citation type="submission" date="2015-01" db="EMBL/GenBank/DDBJ databases">
        <title>Draft genome of the acidophilic iron oxidizer Acidithrix ferrooxidans strain Py-F3.</title>
        <authorList>
            <person name="Poehlein A."/>
            <person name="Eisen S."/>
            <person name="Schloemann M."/>
            <person name="Johnson B.D."/>
            <person name="Daniel R."/>
            <person name="Muehling M."/>
        </authorList>
    </citation>
    <scope>NUCLEOTIDE SEQUENCE [LARGE SCALE GENOMIC DNA]</scope>
    <source>
        <strain evidence="1 2">Py-F3</strain>
    </source>
</reference>
<sequence length="269" mass="29417">MNPLEILRYVAGLDDRSPEVVALSALDSLGALADRPEMLLVAIRRLLESHPRNGLLWTLANRILLSIEVGDEVELIRDEILGDQSISGLFGQIDNGMALYFLDMNRAFETMTTGRTKENGRSVRSVSSKNIDTLDTRDKINYFDPMNSISQLIGKAHPPNRSALVLEPSSFSGGRVVIASHIISIANQVLGDGVRVIIRIPFGFELPSELFDAQIRALALGSSEGGSELHKEVTTLSELPGFRANPESVTYVMGSRRSTRNDAVASELI</sequence>
<dbReference type="EMBL" id="JXYS01000031">
    <property type="protein sequence ID" value="KJF17684.1"/>
    <property type="molecule type" value="Genomic_DNA"/>
</dbReference>
<organism evidence="1 2">
    <name type="scientific">Acidithrix ferrooxidans</name>
    <dbReference type="NCBI Taxonomy" id="1280514"/>
    <lineage>
        <taxon>Bacteria</taxon>
        <taxon>Bacillati</taxon>
        <taxon>Actinomycetota</taxon>
        <taxon>Acidimicrobiia</taxon>
        <taxon>Acidimicrobiales</taxon>
        <taxon>Acidimicrobiaceae</taxon>
        <taxon>Acidithrix</taxon>
    </lineage>
</organism>
<dbReference type="AlphaFoldDB" id="A0A0D8HIJ6"/>
<comment type="caution">
    <text evidence="1">The sequence shown here is derived from an EMBL/GenBank/DDBJ whole genome shotgun (WGS) entry which is preliminary data.</text>
</comment>
<keyword evidence="2" id="KW-1185">Reference proteome</keyword>
<protein>
    <submittedName>
        <fullName evidence="1">Uncharacterized protein</fullName>
    </submittedName>
</protein>
<dbReference type="STRING" id="1280514.AXFE_13920"/>
<accession>A0A0D8HIJ6</accession>
<proteinExistence type="predicted"/>
<evidence type="ECO:0000313" key="2">
    <source>
        <dbReference type="Proteomes" id="UP000032360"/>
    </source>
</evidence>
<dbReference type="RefSeq" id="WP_052605133.1">
    <property type="nucleotide sequence ID" value="NZ_JXYS01000031.1"/>
</dbReference>
<gene>
    <name evidence="1" type="ORF">AXFE_13920</name>
</gene>
<name>A0A0D8HIJ6_9ACTN</name>
<evidence type="ECO:0000313" key="1">
    <source>
        <dbReference type="EMBL" id="KJF17684.1"/>
    </source>
</evidence>